<dbReference type="GeneID" id="103336439"/>
<keyword evidence="11" id="KW-1185">Reference proteome</keyword>
<dbReference type="Pfam" id="PF00085">
    <property type="entry name" value="Thioredoxin"/>
    <property type="match status" value="1"/>
</dbReference>
<evidence type="ECO:0000256" key="9">
    <source>
        <dbReference type="ARBA" id="ARBA00038056"/>
    </source>
</evidence>
<organism evidence="11 12">
    <name type="scientific">Prunus mume</name>
    <name type="common">Japanese apricot</name>
    <name type="synonym">Armeniaca mume</name>
    <dbReference type="NCBI Taxonomy" id="102107"/>
    <lineage>
        <taxon>Eukaryota</taxon>
        <taxon>Viridiplantae</taxon>
        <taxon>Streptophyta</taxon>
        <taxon>Embryophyta</taxon>
        <taxon>Tracheophyta</taxon>
        <taxon>Spermatophyta</taxon>
        <taxon>Magnoliopsida</taxon>
        <taxon>eudicotyledons</taxon>
        <taxon>Gunneridae</taxon>
        <taxon>Pentapetalae</taxon>
        <taxon>rosids</taxon>
        <taxon>fabids</taxon>
        <taxon>Rosales</taxon>
        <taxon>Rosaceae</taxon>
        <taxon>Amygdaloideae</taxon>
        <taxon>Amygdaleae</taxon>
        <taxon>Prunus</taxon>
    </lineage>
</organism>
<evidence type="ECO:0000256" key="7">
    <source>
        <dbReference type="ARBA" id="ARBA00023157"/>
    </source>
</evidence>
<sequence>MQPRQNRKFKEEICTNCCRNLPIRKATFSVQHPIHCKKIYLAKKRERERERERERVMALENCLQLSTVCTTRVGAAQCYQPFSSREKLIVPTCNGLKKSVLKFSSSSSFAPSNKSHRSRFICKAREAVNEVQVVNDSSWNNLVIASENPVLVEFWAPWCGPCRMIAPVIDELAKEYAGKIACFKLNTDDSPNIATQYGIRSIPTVLFFKNGEKKESVIGAVPKSTLSATIEKYVDL</sequence>
<dbReference type="PRINTS" id="PR00421">
    <property type="entry name" value="THIOREDOXIN"/>
</dbReference>
<dbReference type="InterPro" id="IPR013766">
    <property type="entry name" value="Thioredoxin_domain"/>
</dbReference>
<keyword evidence="8" id="KW-0676">Redox-active center</keyword>
<evidence type="ECO:0000256" key="6">
    <source>
        <dbReference type="ARBA" id="ARBA00022982"/>
    </source>
</evidence>
<reference evidence="12" key="2">
    <citation type="submission" date="2025-08" db="UniProtKB">
        <authorList>
            <consortium name="RefSeq"/>
        </authorList>
    </citation>
    <scope>IDENTIFICATION</scope>
</reference>
<dbReference type="PROSITE" id="PS51352">
    <property type="entry name" value="THIOREDOXIN_2"/>
    <property type="match status" value="1"/>
</dbReference>
<dbReference type="InterPro" id="IPR005746">
    <property type="entry name" value="Thioredoxin"/>
</dbReference>
<comment type="similarity">
    <text evidence="9">Belongs to the thioredoxin family. Plant M-type subfamily.</text>
</comment>
<dbReference type="InterPro" id="IPR017937">
    <property type="entry name" value="Thioredoxin_CS"/>
</dbReference>
<keyword evidence="6" id="KW-0249">Electron transport</keyword>
<evidence type="ECO:0000256" key="1">
    <source>
        <dbReference type="ARBA" id="ARBA00004229"/>
    </source>
</evidence>
<keyword evidence="2" id="KW-0813">Transport</keyword>
<dbReference type="PANTHER" id="PTHR45663">
    <property type="entry name" value="GEO12009P1"/>
    <property type="match status" value="1"/>
</dbReference>
<keyword evidence="4" id="KW-0934">Plastid</keyword>
<dbReference type="PANTHER" id="PTHR45663:SF42">
    <property type="entry name" value="THIOREDOXIN M5, CHLOROPLASTIC"/>
    <property type="match status" value="1"/>
</dbReference>
<evidence type="ECO:0000256" key="8">
    <source>
        <dbReference type="ARBA" id="ARBA00023284"/>
    </source>
</evidence>
<keyword evidence="7" id="KW-1015">Disulfide bond</keyword>
<comment type="subcellular location">
    <subcellularLocation>
        <location evidence="1">Plastid</location>
        <location evidence="1">Chloroplast</location>
    </subcellularLocation>
</comment>
<protein>
    <submittedName>
        <fullName evidence="12">Thioredoxin M-type, chloroplastic-like</fullName>
    </submittedName>
</protein>
<accession>A0ABM0PCN4</accession>
<keyword evidence="3" id="KW-0150">Chloroplast</keyword>
<dbReference type="Proteomes" id="UP000694861">
    <property type="component" value="Linkage group LG6"/>
</dbReference>
<evidence type="ECO:0000313" key="11">
    <source>
        <dbReference type="Proteomes" id="UP000694861"/>
    </source>
</evidence>
<gene>
    <name evidence="12" type="primary">LOC103336439</name>
</gene>
<evidence type="ECO:0000313" key="12">
    <source>
        <dbReference type="RefSeq" id="XP_008237697.1"/>
    </source>
</evidence>
<evidence type="ECO:0000256" key="2">
    <source>
        <dbReference type="ARBA" id="ARBA00022448"/>
    </source>
</evidence>
<dbReference type="PROSITE" id="PS00194">
    <property type="entry name" value="THIOREDOXIN_1"/>
    <property type="match status" value="1"/>
</dbReference>
<dbReference type="InterPro" id="IPR036249">
    <property type="entry name" value="Thioredoxin-like_sf"/>
</dbReference>
<reference evidence="11" key="1">
    <citation type="journal article" date="2012" name="Nat. Commun.">
        <title>The genome of Prunus mume.</title>
        <authorList>
            <person name="Zhang Q."/>
            <person name="Chen W."/>
            <person name="Sun L."/>
            <person name="Zhao F."/>
            <person name="Huang B."/>
            <person name="Yang W."/>
            <person name="Tao Y."/>
            <person name="Wang J."/>
            <person name="Yuan Z."/>
            <person name="Fan G."/>
            <person name="Xing Z."/>
            <person name="Han C."/>
            <person name="Pan H."/>
            <person name="Zhong X."/>
            <person name="Shi W."/>
            <person name="Liang X."/>
            <person name="Du D."/>
            <person name="Sun F."/>
            <person name="Xu Z."/>
            <person name="Hao R."/>
            <person name="Lv T."/>
            <person name="Lv Y."/>
            <person name="Zheng Z."/>
            <person name="Sun M."/>
            <person name="Luo L."/>
            <person name="Cai M."/>
            <person name="Gao Y."/>
            <person name="Wang J."/>
            <person name="Yin Y."/>
            <person name="Xu X."/>
            <person name="Cheng T."/>
            <person name="Wang J."/>
        </authorList>
    </citation>
    <scope>NUCLEOTIDE SEQUENCE [LARGE SCALE GENOMIC DNA]</scope>
</reference>
<dbReference type="CDD" id="cd02947">
    <property type="entry name" value="TRX_family"/>
    <property type="match status" value="1"/>
</dbReference>
<feature type="domain" description="Thioredoxin" evidence="10">
    <location>
        <begin position="122"/>
        <end position="235"/>
    </location>
</feature>
<dbReference type="Gene3D" id="3.40.30.10">
    <property type="entry name" value="Glutaredoxin"/>
    <property type="match status" value="1"/>
</dbReference>
<dbReference type="NCBIfam" id="TIGR01068">
    <property type="entry name" value="thioredoxin"/>
    <property type="match status" value="1"/>
</dbReference>
<evidence type="ECO:0000256" key="5">
    <source>
        <dbReference type="ARBA" id="ARBA00022946"/>
    </source>
</evidence>
<dbReference type="SUPFAM" id="SSF52833">
    <property type="entry name" value="Thioredoxin-like"/>
    <property type="match status" value="1"/>
</dbReference>
<keyword evidence="5" id="KW-0809">Transit peptide</keyword>
<dbReference type="RefSeq" id="XP_008237697.1">
    <property type="nucleotide sequence ID" value="XM_008239475.2"/>
</dbReference>
<name>A0ABM0PCN4_PRUMU</name>
<evidence type="ECO:0000256" key="4">
    <source>
        <dbReference type="ARBA" id="ARBA00022640"/>
    </source>
</evidence>
<evidence type="ECO:0000259" key="10">
    <source>
        <dbReference type="PROSITE" id="PS51352"/>
    </source>
</evidence>
<evidence type="ECO:0000256" key="3">
    <source>
        <dbReference type="ARBA" id="ARBA00022528"/>
    </source>
</evidence>
<proteinExistence type="inferred from homology"/>